<dbReference type="RefSeq" id="WP_272093436.1">
    <property type="nucleotide sequence ID" value="NZ_JAQNDK010000001.1"/>
</dbReference>
<keyword evidence="1 4" id="KW-0349">Heme</keyword>
<evidence type="ECO:0000256" key="4">
    <source>
        <dbReference type="PROSITE-ProRule" id="PRU00433"/>
    </source>
</evidence>
<dbReference type="PANTHER" id="PTHR40394:SF2">
    <property type="entry name" value="QUINOL:CYTOCHROME C OXIDOREDUCTASE MEMBRANE PROTEIN"/>
    <property type="match status" value="1"/>
</dbReference>
<gene>
    <name evidence="7" type="ORF">POL72_02830</name>
</gene>
<keyword evidence="8" id="KW-1185">Reference proteome</keyword>
<evidence type="ECO:0000256" key="5">
    <source>
        <dbReference type="SAM" id="SignalP"/>
    </source>
</evidence>
<feature type="domain" description="Cytochrome c" evidence="6">
    <location>
        <begin position="101"/>
        <end position="187"/>
    </location>
</feature>
<evidence type="ECO:0000313" key="7">
    <source>
        <dbReference type="EMBL" id="MDC0676658.1"/>
    </source>
</evidence>
<evidence type="ECO:0000256" key="2">
    <source>
        <dbReference type="ARBA" id="ARBA00022723"/>
    </source>
</evidence>
<reference evidence="7 8" key="1">
    <citation type="submission" date="2023-01" db="EMBL/GenBank/DDBJ databases">
        <title>Minimal conservation of predation-associated metabolite biosynthetic gene clusters underscores biosynthetic potential of Myxococcota including descriptions for ten novel species: Archangium lansinium sp. nov., Myxococcus landrumus sp. nov., Nannocystis bai.</title>
        <authorList>
            <person name="Ahearne A."/>
            <person name="Stevens C."/>
            <person name="Dowd S."/>
        </authorList>
    </citation>
    <scope>NUCLEOTIDE SEQUENCE [LARGE SCALE GENOMIC DNA]</scope>
    <source>
        <strain evidence="7 8">WIWO2</strain>
    </source>
</reference>
<keyword evidence="3 4" id="KW-0408">Iron</keyword>
<dbReference type="PROSITE" id="PS51007">
    <property type="entry name" value="CYTC"/>
    <property type="match status" value="1"/>
</dbReference>
<dbReference type="Pfam" id="PF13442">
    <property type="entry name" value="Cytochrome_CBB3"/>
    <property type="match status" value="1"/>
</dbReference>
<evidence type="ECO:0000259" key="6">
    <source>
        <dbReference type="PROSITE" id="PS51007"/>
    </source>
</evidence>
<keyword evidence="2 4" id="KW-0479">Metal-binding</keyword>
<dbReference type="SUPFAM" id="SSF46626">
    <property type="entry name" value="Cytochrome c"/>
    <property type="match status" value="1"/>
</dbReference>
<comment type="caution">
    <text evidence="7">The sequence shown here is derived from an EMBL/GenBank/DDBJ whole genome shotgun (WGS) entry which is preliminary data.</text>
</comment>
<feature type="chain" id="PRO_5047333962" evidence="5">
    <location>
        <begin position="29"/>
        <end position="210"/>
    </location>
</feature>
<sequence>MTRGWLLSLSCLAAALCLSCTPVTTADAEPGDADLLDLERMLRQRRFAPYQPTDLFDDGSVMRPPPAGAVPNDRVTGDPGLTHGFTGETYVARIPVPVTIELLQYGKERFEIHCAACHGVAGDGESEVARNMTLRRPPSLVDTRVQAFPPGRIYRVIVEGYGLMRSYETQVPLMERWAIVAYVKALGKSRATALDALPPPLRERARKELQ</sequence>
<dbReference type="PANTHER" id="PTHR40394">
    <property type="entry name" value="LIPOPROTEIN-RELATED"/>
    <property type="match status" value="1"/>
</dbReference>
<organism evidence="7 8">
    <name type="scientific">Sorangium atrum</name>
    <dbReference type="NCBI Taxonomy" id="2995308"/>
    <lineage>
        <taxon>Bacteria</taxon>
        <taxon>Pseudomonadati</taxon>
        <taxon>Myxococcota</taxon>
        <taxon>Polyangia</taxon>
        <taxon>Polyangiales</taxon>
        <taxon>Polyangiaceae</taxon>
        <taxon>Sorangium</taxon>
    </lineage>
</organism>
<proteinExistence type="predicted"/>
<dbReference type="Gene3D" id="1.10.760.10">
    <property type="entry name" value="Cytochrome c-like domain"/>
    <property type="match status" value="1"/>
</dbReference>
<dbReference type="Proteomes" id="UP001217485">
    <property type="component" value="Unassembled WGS sequence"/>
</dbReference>
<protein>
    <submittedName>
        <fullName evidence="7">Cytochrome c</fullName>
    </submittedName>
</protein>
<evidence type="ECO:0000256" key="1">
    <source>
        <dbReference type="ARBA" id="ARBA00022617"/>
    </source>
</evidence>
<accession>A0ABT5BTC5</accession>
<feature type="signal peptide" evidence="5">
    <location>
        <begin position="1"/>
        <end position="28"/>
    </location>
</feature>
<evidence type="ECO:0000313" key="8">
    <source>
        <dbReference type="Proteomes" id="UP001217485"/>
    </source>
</evidence>
<dbReference type="InterPro" id="IPR036909">
    <property type="entry name" value="Cyt_c-like_dom_sf"/>
</dbReference>
<keyword evidence="5" id="KW-0732">Signal</keyword>
<evidence type="ECO:0000256" key="3">
    <source>
        <dbReference type="ARBA" id="ARBA00023004"/>
    </source>
</evidence>
<name>A0ABT5BTC5_9BACT</name>
<dbReference type="EMBL" id="JAQNDK010000001">
    <property type="protein sequence ID" value="MDC0676658.1"/>
    <property type="molecule type" value="Genomic_DNA"/>
</dbReference>
<dbReference type="InterPro" id="IPR009056">
    <property type="entry name" value="Cyt_c-like_dom"/>
</dbReference>